<feature type="compositionally biased region" description="Low complexity" evidence="2">
    <location>
        <begin position="733"/>
        <end position="744"/>
    </location>
</feature>
<dbReference type="GO" id="GO:0005085">
    <property type="term" value="F:guanyl-nucleotide exchange factor activity"/>
    <property type="evidence" value="ECO:0007669"/>
    <property type="project" value="InterPro"/>
</dbReference>
<dbReference type="InterPro" id="IPR055251">
    <property type="entry name" value="SOS1_NGEF_PH"/>
</dbReference>
<proteinExistence type="predicted"/>
<dbReference type="InterPro" id="IPR043324">
    <property type="entry name" value="PH_PLEKHG1_G2_G3"/>
</dbReference>
<dbReference type="PANTHER" id="PTHR45924">
    <property type="entry name" value="FI17866P1"/>
    <property type="match status" value="1"/>
</dbReference>
<feature type="compositionally biased region" description="Basic and acidic residues" evidence="2">
    <location>
        <begin position="1050"/>
        <end position="1061"/>
    </location>
</feature>
<feature type="compositionally biased region" description="Basic and acidic residues" evidence="2">
    <location>
        <begin position="1313"/>
        <end position="1322"/>
    </location>
</feature>
<feature type="compositionally biased region" description="Basic and acidic residues" evidence="2">
    <location>
        <begin position="148"/>
        <end position="157"/>
    </location>
</feature>
<keyword evidence="6" id="KW-1185">Reference proteome</keyword>
<feature type="region of interest" description="Disordered" evidence="2">
    <location>
        <begin position="1214"/>
        <end position="1271"/>
    </location>
</feature>
<dbReference type="InterPro" id="IPR035899">
    <property type="entry name" value="DBL_dom_sf"/>
</dbReference>
<feature type="compositionally biased region" description="Basic residues" evidence="2">
    <location>
        <begin position="754"/>
        <end position="763"/>
    </location>
</feature>
<feature type="compositionally biased region" description="Low complexity" evidence="2">
    <location>
        <begin position="852"/>
        <end position="863"/>
    </location>
</feature>
<feature type="region of interest" description="Disordered" evidence="2">
    <location>
        <begin position="886"/>
        <end position="926"/>
    </location>
</feature>
<feature type="region of interest" description="Disordered" evidence="2">
    <location>
        <begin position="832"/>
        <end position="863"/>
    </location>
</feature>
<dbReference type="Gene3D" id="2.30.29.30">
    <property type="entry name" value="Pleckstrin-homology domain (PH domain)/Phosphotyrosine-binding domain (PTB)"/>
    <property type="match status" value="1"/>
</dbReference>
<feature type="compositionally biased region" description="Polar residues" evidence="2">
    <location>
        <begin position="1233"/>
        <end position="1247"/>
    </location>
</feature>
<feature type="region of interest" description="Disordered" evidence="2">
    <location>
        <begin position="134"/>
        <end position="161"/>
    </location>
</feature>
<evidence type="ECO:0000256" key="2">
    <source>
        <dbReference type="SAM" id="MobiDB-lite"/>
    </source>
</evidence>
<dbReference type="CDD" id="cd00160">
    <property type="entry name" value="RhoGEF"/>
    <property type="match status" value="1"/>
</dbReference>
<evidence type="ECO:0000259" key="4">
    <source>
        <dbReference type="PROSITE" id="PS50010"/>
    </source>
</evidence>
<dbReference type="PROSITE" id="PS50010">
    <property type="entry name" value="DH_2"/>
    <property type="match status" value="1"/>
</dbReference>
<feature type="compositionally biased region" description="Polar residues" evidence="2">
    <location>
        <begin position="967"/>
        <end position="976"/>
    </location>
</feature>
<comment type="caution">
    <text evidence="5">The sequence shown here is derived from an EMBL/GenBank/DDBJ whole genome shotgun (WGS) entry which is preliminary data.</text>
</comment>
<feature type="compositionally biased region" description="Basic residues" evidence="2">
    <location>
        <begin position="577"/>
        <end position="590"/>
    </location>
</feature>
<protein>
    <submittedName>
        <fullName evidence="5">Putative pleckstrin-likey domain-containing family G member 3</fullName>
    </submittedName>
</protein>
<evidence type="ECO:0000256" key="1">
    <source>
        <dbReference type="ARBA" id="ARBA00022553"/>
    </source>
</evidence>
<feature type="compositionally biased region" description="Low complexity" evidence="2">
    <location>
        <begin position="1344"/>
        <end position="1357"/>
    </location>
</feature>
<dbReference type="Proteomes" id="UP000230750">
    <property type="component" value="Unassembled WGS sequence"/>
</dbReference>
<dbReference type="PROSITE" id="PS50003">
    <property type="entry name" value="PH_DOMAIN"/>
    <property type="match status" value="1"/>
</dbReference>
<accession>A0A2G8L6F7</accession>
<dbReference type="Pfam" id="PF22697">
    <property type="entry name" value="SOS1_NGEF_PH"/>
    <property type="match status" value="1"/>
</dbReference>
<feature type="compositionally biased region" description="Basic and acidic residues" evidence="2">
    <location>
        <begin position="801"/>
        <end position="819"/>
    </location>
</feature>
<evidence type="ECO:0000313" key="5">
    <source>
        <dbReference type="EMBL" id="PIK55847.1"/>
    </source>
</evidence>
<keyword evidence="1" id="KW-0597">Phosphoprotein</keyword>
<organism evidence="5 6">
    <name type="scientific">Stichopus japonicus</name>
    <name type="common">Sea cucumber</name>
    <dbReference type="NCBI Taxonomy" id="307972"/>
    <lineage>
        <taxon>Eukaryota</taxon>
        <taxon>Metazoa</taxon>
        <taxon>Echinodermata</taxon>
        <taxon>Eleutherozoa</taxon>
        <taxon>Echinozoa</taxon>
        <taxon>Holothuroidea</taxon>
        <taxon>Aspidochirotacea</taxon>
        <taxon>Aspidochirotida</taxon>
        <taxon>Stichopodidae</taxon>
        <taxon>Apostichopus</taxon>
    </lineage>
</organism>
<feature type="region of interest" description="Disordered" evidence="2">
    <location>
        <begin position="940"/>
        <end position="976"/>
    </location>
</feature>
<feature type="region of interest" description="Disordered" evidence="2">
    <location>
        <begin position="558"/>
        <end position="608"/>
    </location>
</feature>
<feature type="region of interest" description="Disordered" evidence="2">
    <location>
        <begin position="204"/>
        <end position="229"/>
    </location>
</feature>
<dbReference type="GO" id="GO:0031267">
    <property type="term" value="F:small GTPase binding"/>
    <property type="evidence" value="ECO:0007669"/>
    <property type="project" value="TreeGrafter"/>
</dbReference>
<sequence length="1357" mass="152186">MDLAPSLLTLFDAVIGKDSIRRRQILQGISPKENDVDGLCNSAGSMMPDGCVQQQGGKQNITEFEYHKAENHIFLENFPENLEEQVYLESKHIDNNFNMEMNGFGENPQRAGESEIMPMDETDSTVKELVSKRKRNMRPSTESNGVGLRDRTKERNGRPASAEILMDEADFVVVDSSHKVQDEATSALRKRKSSRINPPIALTLNLNDISPSPHSSPPPSPSHHSPKAVNQTEGISYLDRIVQEVVETEHKYVSDLAAIIEFYLKPIQDNNFSPLTKGKFNILFCNLREVYAFNKDFLGDLERCNNNPVYLAECFLESEENFSIYTTYCTNYPEAVKVLTECANNEVISGYFREIQWSLGHGLPLGAYLLKPVQRILKYHLLFQDMCKHYDSESPGYDTIREALESMVDIAKHINEMKRKHETAIHVQEIQSQLHGMQENITSYGELILEETFKMRKAERYLYLFEKALLICKKDDSLLTMKACIKCSNLMLCESLPKEPLAFNVVPFDQPSIQYTILAKTADQKKKWTHEMKRLILENYQSDIPANVKALILRATTPEDEVDSPVGQPQSDGNFARNKKDRKSGRKNRRRNSEPIGKQLQRGQKQVKAAVESFLTGMKRPDLSKLGRTNSDELEGGASLDGSFDEKMEDLTEEHEIPDESEDRVPLVAVTSLEGGEETTKVISPSDDVSLASSLGFFSRTSESKRDSGIGSMTITETPKSETEERNENETPSSGRSRLESNSSHLSPRDAVKKKVTGRRRKLSSASGEDDPVEEMMKGMESPDELEALENLSEEEEDRSDNEQPRLPKQSDKNLADAFKLRRADMKHYRRILKKSEVWEKKTNPDSKFRARSASHSLPRSSHPHLLLRAFHDDSRLAFSKMHSFSDPNIARSGASSSEGTIGESSKESSTASLDDHYQQSQENLAETIGDAFRKLEAKYRKASVSSDRSDSEDTTTGVGPDDSSEGTESLTLGVSQEKSLEVVEVPISETPHRVFSLARKFSVMAKDHQQPSSYKSVRQMKARERRQGCQDAGNPNSTSEAKPKSRRPSKSDPYAERDGTRTVITVSENKDGSKCVITNREGSQRLSQSDMWRHRFGDMKFDPTSELSTHKAKEMFVVVSDDEEEDDASVFVRSGIRRSVKDSIKSIEDNRQDVAKGPQGATAYLAPSIRDRLRSMQEQATVNTQLQALSKMQVSNTIVKSLQERLKELEQCKKEKLTEKQQQQHPRMKAMSMSSDGTAGGSSFTEDTSDSQPSSRRSSNCSSSGSAAKRSASFTVYEFKNFNNESAGSSSRSSFSTEEDSSMPSQFKTLRQRFEELERAISKPVPKCVDPAKDLRKVGRTSGSGSDSSSSKSPGS</sequence>
<dbReference type="InterPro" id="IPR000219">
    <property type="entry name" value="DH_dom"/>
</dbReference>
<dbReference type="Pfam" id="PF00621">
    <property type="entry name" value="RhoGEF"/>
    <property type="match status" value="1"/>
</dbReference>
<gene>
    <name evidence="5" type="ORF">BSL78_07238</name>
</gene>
<dbReference type="SMART" id="SM00233">
    <property type="entry name" value="PH"/>
    <property type="match status" value="1"/>
</dbReference>
<dbReference type="SMART" id="SM00325">
    <property type="entry name" value="RhoGEF"/>
    <property type="match status" value="1"/>
</dbReference>
<dbReference type="CDD" id="cd13243">
    <property type="entry name" value="PH_PLEKHG1_G2_G3"/>
    <property type="match status" value="1"/>
</dbReference>
<feature type="domain" description="DH" evidence="4">
    <location>
        <begin position="237"/>
        <end position="417"/>
    </location>
</feature>
<feature type="region of interest" description="Disordered" evidence="2">
    <location>
        <begin position="698"/>
        <end position="819"/>
    </location>
</feature>
<reference evidence="5 6" key="1">
    <citation type="journal article" date="2017" name="PLoS Biol.">
        <title>The sea cucumber genome provides insights into morphological evolution and visceral regeneration.</title>
        <authorList>
            <person name="Zhang X."/>
            <person name="Sun L."/>
            <person name="Yuan J."/>
            <person name="Sun Y."/>
            <person name="Gao Y."/>
            <person name="Zhang L."/>
            <person name="Li S."/>
            <person name="Dai H."/>
            <person name="Hamel J.F."/>
            <person name="Liu C."/>
            <person name="Yu Y."/>
            <person name="Liu S."/>
            <person name="Lin W."/>
            <person name="Guo K."/>
            <person name="Jin S."/>
            <person name="Xu P."/>
            <person name="Storey K.B."/>
            <person name="Huan P."/>
            <person name="Zhang T."/>
            <person name="Zhou Y."/>
            <person name="Zhang J."/>
            <person name="Lin C."/>
            <person name="Li X."/>
            <person name="Xing L."/>
            <person name="Huo D."/>
            <person name="Sun M."/>
            <person name="Wang L."/>
            <person name="Mercier A."/>
            <person name="Li F."/>
            <person name="Yang H."/>
            <person name="Xiang J."/>
        </authorList>
    </citation>
    <scope>NUCLEOTIDE SEQUENCE [LARGE SCALE GENOMIC DNA]</scope>
    <source>
        <strain evidence="5">Shaxun</strain>
        <tissue evidence="5">Muscle</tissue>
    </source>
</reference>
<evidence type="ECO:0000313" key="6">
    <source>
        <dbReference type="Proteomes" id="UP000230750"/>
    </source>
</evidence>
<dbReference type="SUPFAM" id="SSF50729">
    <property type="entry name" value="PH domain-like"/>
    <property type="match status" value="1"/>
</dbReference>
<feature type="compositionally biased region" description="Polar residues" evidence="2">
    <location>
        <begin position="894"/>
        <end position="925"/>
    </location>
</feature>
<dbReference type="EMBL" id="MRZV01000198">
    <property type="protein sequence ID" value="PIK55847.1"/>
    <property type="molecule type" value="Genomic_DNA"/>
</dbReference>
<dbReference type="InterPro" id="IPR001849">
    <property type="entry name" value="PH_domain"/>
</dbReference>
<feature type="compositionally biased region" description="Basic and acidic residues" evidence="2">
    <location>
        <begin position="719"/>
        <end position="729"/>
    </location>
</feature>
<feature type="compositionally biased region" description="Acidic residues" evidence="2">
    <location>
        <begin position="782"/>
        <end position="800"/>
    </location>
</feature>
<feature type="region of interest" description="Disordered" evidence="2">
    <location>
        <begin position="621"/>
        <end position="645"/>
    </location>
</feature>
<feature type="compositionally biased region" description="Basic and acidic residues" evidence="2">
    <location>
        <begin position="834"/>
        <end position="849"/>
    </location>
</feature>
<dbReference type="Gene3D" id="1.20.900.10">
    <property type="entry name" value="Dbl homology (DH) domain"/>
    <property type="match status" value="1"/>
</dbReference>
<feature type="domain" description="PH" evidence="3">
    <location>
        <begin position="440"/>
        <end position="537"/>
    </location>
</feature>
<dbReference type="InterPro" id="IPR011993">
    <property type="entry name" value="PH-like_dom_sf"/>
</dbReference>
<feature type="region of interest" description="Disordered" evidence="2">
    <location>
        <begin position="1285"/>
        <end position="1357"/>
    </location>
</feature>
<evidence type="ECO:0000259" key="3">
    <source>
        <dbReference type="PROSITE" id="PS50003"/>
    </source>
</evidence>
<dbReference type="PANTHER" id="PTHR45924:SF2">
    <property type="entry name" value="FI17866P1"/>
    <property type="match status" value="1"/>
</dbReference>
<name>A0A2G8L6F7_STIJA</name>
<feature type="compositionally biased region" description="Low complexity" evidence="2">
    <location>
        <begin position="1251"/>
        <end position="1271"/>
    </location>
</feature>
<feature type="compositionally biased region" description="Low complexity" evidence="2">
    <location>
        <begin position="1286"/>
        <end position="1297"/>
    </location>
</feature>
<feature type="region of interest" description="Disordered" evidence="2">
    <location>
        <begin position="1005"/>
        <end position="1068"/>
    </location>
</feature>
<dbReference type="STRING" id="307972.A0A2G8L6F7"/>
<dbReference type="SUPFAM" id="SSF48065">
    <property type="entry name" value="DBL homology domain (DH-domain)"/>
    <property type="match status" value="1"/>
</dbReference>
<dbReference type="OrthoDB" id="1594986at2759"/>